<evidence type="ECO:0000313" key="1">
    <source>
        <dbReference type="EMBL" id="SVD86323.1"/>
    </source>
</evidence>
<dbReference type="AlphaFoldDB" id="A0A382YSX2"/>
<protein>
    <recommendedName>
        <fullName evidence="2">Methyltransferase domain-containing protein</fullName>
    </recommendedName>
</protein>
<reference evidence="1" key="1">
    <citation type="submission" date="2018-05" db="EMBL/GenBank/DDBJ databases">
        <authorList>
            <person name="Lanie J.A."/>
            <person name="Ng W.-L."/>
            <person name="Kazmierczak K.M."/>
            <person name="Andrzejewski T.M."/>
            <person name="Davidsen T.M."/>
            <person name="Wayne K.J."/>
            <person name="Tettelin H."/>
            <person name="Glass J.I."/>
            <person name="Rusch D."/>
            <person name="Podicherti R."/>
            <person name="Tsui H.-C.T."/>
            <person name="Winkler M.E."/>
        </authorList>
    </citation>
    <scope>NUCLEOTIDE SEQUENCE</scope>
</reference>
<evidence type="ECO:0008006" key="2">
    <source>
        <dbReference type="Google" id="ProtNLM"/>
    </source>
</evidence>
<organism evidence="1">
    <name type="scientific">marine metagenome</name>
    <dbReference type="NCBI Taxonomy" id="408172"/>
    <lineage>
        <taxon>unclassified sequences</taxon>
        <taxon>metagenomes</taxon>
        <taxon>ecological metagenomes</taxon>
    </lineage>
</organism>
<accession>A0A382YSX2</accession>
<dbReference type="EMBL" id="UINC01178262">
    <property type="protein sequence ID" value="SVD86323.1"/>
    <property type="molecule type" value="Genomic_DNA"/>
</dbReference>
<proteinExistence type="predicted"/>
<dbReference type="SUPFAM" id="SSF53335">
    <property type="entry name" value="S-adenosyl-L-methionine-dependent methyltransferases"/>
    <property type="match status" value="1"/>
</dbReference>
<feature type="non-terminal residue" evidence="1">
    <location>
        <position position="1"/>
    </location>
</feature>
<gene>
    <name evidence="1" type="ORF">METZ01_LOCUS439177</name>
</gene>
<name>A0A382YSX2_9ZZZZ</name>
<sequence>VVGPKGCVIGVDLTDEMLEIARRNAPIIA</sequence>
<feature type="non-terminal residue" evidence="1">
    <location>
        <position position="29"/>
    </location>
</feature>
<dbReference type="Gene3D" id="3.40.50.150">
    <property type="entry name" value="Vaccinia Virus protein VP39"/>
    <property type="match status" value="1"/>
</dbReference>
<dbReference type="InterPro" id="IPR029063">
    <property type="entry name" value="SAM-dependent_MTases_sf"/>
</dbReference>